<proteinExistence type="predicted"/>
<protein>
    <submittedName>
        <fullName evidence="1">Uncharacterized protein</fullName>
    </submittedName>
</protein>
<gene>
    <name evidence="1" type="ORF">ZEAMMB73_Zm00001d045328</name>
</gene>
<organism evidence="1">
    <name type="scientific">Zea mays</name>
    <name type="common">Maize</name>
    <dbReference type="NCBI Taxonomy" id="4577"/>
    <lineage>
        <taxon>Eukaryota</taxon>
        <taxon>Viridiplantae</taxon>
        <taxon>Streptophyta</taxon>
        <taxon>Embryophyta</taxon>
        <taxon>Tracheophyta</taxon>
        <taxon>Spermatophyta</taxon>
        <taxon>Magnoliopsida</taxon>
        <taxon>Liliopsida</taxon>
        <taxon>Poales</taxon>
        <taxon>Poaceae</taxon>
        <taxon>PACMAD clade</taxon>
        <taxon>Panicoideae</taxon>
        <taxon>Andropogonodae</taxon>
        <taxon>Andropogoneae</taxon>
        <taxon>Tripsacinae</taxon>
        <taxon>Zea</taxon>
    </lineage>
</organism>
<name>A0A1D6NVB2_MAIZE</name>
<reference evidence="1" key="1">
    <citation type="submission" date="2015-12" db="EMBL/GenBank/DDBJ databases">
        <title>Update maize B73 reference genome by single molecule sequencing technologies.</title>
        <authorList>
            <consortium name="Maize Genome Sequencing Project"/>
            <person name="Ware D."/>
        </authorList>
    </citation>
    <scope>NUCLEOTIDE SEQUENCE</scope>
    <source>
        <tissue evidence="1">Seedling</tissue>
    </source>
</reference>
<sequence>MDRCGGGAMASYLVAVVLLVALFASSAKCKSGRPEPLDGGGNVNGNGTAPPVNGGGPGPGPGAVLKLQFCIQRNCVYEGRGNAPCFCCGALKPNQCYETRDRCSGNCV</sequence>
<evidence type="ECO:0000313" key="1">
    <source>
        <dbReference type="EMBL" id="AQL02065.1"/>
    </source>
</evidence>
<dbReference type="PaxDb" id="4577-GRMZM2G077643_P01"/>
<dbReference type="OMA" id="GRGNAPC"/>
<dbReference type="AlphaFoldDB" id="A0A1D6NVB2"/>
<dbReference type="InParanoid" id="A0A1D6NVB2"/>
<accession>A0A1D6NVB2</accession>
<dbReference type="ExpressionAtlas" id="A0A1D6NVB2">
    <property type="expression patterns" value="baseline"/>
</dbReference>
<dbReference type="EMBL" id="CM000785">
    <property type="protein sequence ID" value="AQL02065.1"/>
    <property type="molecule type" value="Genomic_DNA"/>
</dbReference>